<gene>
    <name evidence="1" type="ORF">KPL71_026906</name>
</gene>
<evidence type="ECO:0000313" key="2">
    <source>
        <dbReference type="Proteomes" id="UP000829398"/>
    </source>
</evidence>
<keyword evidence="2" id="KW-1185">Reference proteome</keyword>
<evidence type="ECO:0000313" key="1">
    <source>
        <dbReference type="EMBL" id="KAH9681263.1"/>
    </source>
</evidence>
<sequence>MELQEMEEKLQNGDVLLEVKKKKKKKRRKKKRKREKRKEKIEEEEEEEVELSQDPLEVLGRDIMLMILKNLDARSVALSLLVSRAWHGVASSDSIWSAKTRITKEDLCDHAWEFHFNKVVPEYWRNLDPYWKGTSPLMHRYFHTDGSQTADPGDKVWGGHECCYSIITSVVGEGKIREHYVRINRWPHMLVSRKQDWSWEMSNVLCCYSSVPDAHRGGDTGPLLPIG</sequence>
<comment type="caution">
    <text evidence="1">The sequence shown here is derived from an EMBL/GenBank/DDBJ whole genome shotgun (WGS) entry which is preliminary data.</text>
</comment>
<accession>A0ACB8I2K0</accession>
<organism evidence="1 2">
    <name type="scientific">Citrus sinensis</name>
    <name type="common">Sweet orange</name>
    <name type="synonym">Citrus aurantium var. sinensis</name>
    <dbReference type="NCBI Taxonomy" id="2711"/>
    <lineage>
        <taxon>Eukaryota</taxon>
        <taxon>Viridiplantae</taxon>
        <taxon>Streptophyta</taxon>
        <taxon>Embryophyta</taxon>
        <taxon>Tracheophyta</taxon>
        <taxon>Spermatophyta</taxon>
        <taxon>Magnoliopsida</taxon>
        <taxon>eudicotyledons</taxon>
        <taxon>Gunneridae</taxon>
        <taxon>Pentapetalae</taxon>
        <taxon>rosids</taxon>
        <taxon>malvids</taxon>
        <taxon>Sapindales</taxon>
        <taxon>Rutaceae</taxon>
        <taxon>Aurantioideae</taxon>
        <taxon>Citrus</taxon>
    </lineage>
</organism>
<dbReference type="EMBL" id="CM039178">
    <property type="protein sequence ID" value="KAH9681263.1"/>
    <property type="molecule type" value="Genomic_DNA"/>
</dbReference>
<protein>
    <submittedName>
        <fullName evidence="1">F-box domain-containing protein</fullName>
    </submittedName>
</protein>
<reference evidence="2" key="1">
    <citation type="journal article" date="2023" name="Hortic. Res.">
        <title>A chromosome-level phased genome enabling allele-level studies in sweet orange: a case study on citrus Huanglongbing tolerance.</title>
        <authorList>
            <person name="Wu B."/>
            <person name="Yu Q."/>
            <person name="Deng Z."/>
            <person name="Duan Y."/>
            <person name="Luo F."/>
            <person name="Gmitter F. Jr."/>
        </authorList>
    </citation>
    <scope>NUCLEOTIDE SEQUENCE [LARGE SCALE GENOMIC DNA]</scope>
    <source>
        <strain evidence="2">cv. Valencia</strain>
    </source>
</reference>
<name>A0ACB8I2K0_CITSI</name>
<proteinExistence type="predicted"/>
<dbReference type="Proteomes" id="UP000829398">
    <property type="component" value="Chromosome 9"/>
</dbReference>